<sequence>MVKKICIVTGTRAEYGLLRPLIDKVNEDNDLELQLIATGMHLSPEFGMTYTNIIDDGYKINEKIEILLSSDTSVGISKSMGLATISFAEAFERLKPDIIVVLGDRYEIFSVCSAAVTAKIPIAHLHGGETTEGAFDEVFRHCITKMSYLHFTSTEEYRKRVIQLGENPSRVFNVGAIGVENIVSLDLLEKREIEKSIQFTLDKPFGLVTFHPVTLENNTSEYQFRELLKALDEMDGMKFIITKANSDSDGRIINKIIDEYEKDNKDKIIAFTSMGYLRYLSAMKYCNSVIGNSSSGIIEAPSFNKPTINIGDRQKGRMQAESVINCNPSKDDIVNAINISLSKWFREKIKNSINPYGDGNTSSKIINIIKQTLSQNINLKKKFYDIV</sequence>
<dbReference type="InterPro" id="IPR003331">
    <property type="entry name" value="UDP_GlcNAc_Epimerase_2_dom"/>
</dbReference>
<evidence type="ECO:0000259" key="1">
    <source>
        <dbReference type="Pfam" id="PF02350"/>
    </source>
</evidence>
<dbReference type="STRING" id="94869.SAMN04488529_1089"/>
<dbReference type="PANTHER" id="PTHR43174">
    <property type="entry name" value="UDP-N-ACETYLGLUCOSAMINE 2-EPIMERASE"/>
    <property type="match status" value="1"/>
</dbReference>
<dbReference type="Gene3D" id="3.40.50.2000">
    <property type="entry name" value="Glycogen Phosphorylase B"/>
    <property type="match status" value="2"/>
</dbReference>
<dbReference type="GO" id="GO:0004553">
    <property type="term" value="F:hydrolase activity, hydrolyzing O-glycosyl compounds"/>
    <property type="evidence" value="ECO:0007669"/>
    <property type="project" value="InterPro"/>
</dbReference>
<dbReference type="InterPro" id="IPR020004">
    <property type="entry name" value="UDP-GlcNAc_Epase"/>
</dbReference>
<dbReference type="InterPro" id="IPR029767">
    <property type="entry name" value="WecB-like"/>
</dbReference>
<dbReference type="Proteomes" id="UP000198597">
    <property type="component" value="Unassembled WGS sequence"/>
</dbReference>
<proteinExistence type="predicted"/>
<accession>A0A1H0TRK2</accession>
<dbReference type="EMBL" id="FNJM01000008">
    <property type="protein sequence ID" value="SDP56553.1"/>
    <property type="molecule type" value="Genomic_DNA"/>
</dbReference>
<organism evidence="2 3">
    <name type="scientific">Clostridium gasigenes</name>
    <dbReference type="NCBI Taxonomy" id="94869"/>
    <lineage>
        <taxon>Bacteria</taxon>
        <taxon>Bacillati</taxon>
        <taxon>Bacillota</taxon>
        <taxon>Clostridia</taxon>
        <taxon>Eubacteriales</taxon>
        <taxon>Clostridiaceae</taxon>
        <taxon>Clostridium</taxon>
    </lineage>
</organism>
<name>A0A1H0TRK2_9CLOT</name>
<protein>
    <submittedName>
        <fullName evidence="2">GDP/UDP-N,N'-diacetylbacillosamine 2-epimerase (Hydrolysing)</fullName>
    </submittedName>
</protein>
<dbReference type="NCBIfam" id="TIGR03568">
    <property type="entry name" value="NeuC_NnaA"/>
    <property type="match status" value="1"/>
</dbReference>
<evidence type="ECO:0000313" key="2">
    <source>
        <dbReference type="EMBL" id="SDP56553.1"/>
    </source>
</evidence>
<dbReference type="RefSeq" id="WP_089970491.1">
    <property type="nucleotide sequence ID" value="NZ_FNJM01000008.1"/>
</dbReference>
<dbReference type="AlphaFoldDB" id="A0A1H0TRK2"/>
<dbReference type="OrthoDB" id="9803238at2"/>
<keyword evidence="3" id="KW-1185">Reference proteome</keyword>
<dbReference type="CDD" id="cd03786">
    <property type="entry name" value="GTB_UDP-GlcNAc_2-Epimerase"/>
    <property type="match status" value="1"/>
</dbReference>
<feature type="domain" description="UDP-N-acetylglucosamine 2-epimerase" evidence="1">
    <location>
        <begin position="24"/>
        <end position="370"/>
    </location>
</feature>
<dbReference type="GO" id="GO:0006047">
    <property type="term" value="P:UDP-N-acetylglucosamine metabolic process"/>
    <property type="evidence" value="ECO:0007669"/>
    <property type="project" value="InterPro"/>
</dbReference>
<evidence type="ECO:0000313" key="3">
    <source>
        <dbReference type="Proteomes" id="UP000198597"/>
    </source>
</evidence>
<gene>
    <name evidence="2" type="ORF">SAMN04488529_1089</name>
</gene>
<reference evidence="2 3" key="1">
    <citation type="submission" date="2016-10" db="EMBL/GenBank/DDBJ databases">
        <authorList>
            <person name="de Groot N.N."/>
        </authorList>
    </citation>
    <scope>NUCLEOTIDE SEQUENCE [LARGE SCALE GENOMIC DNA]</scope>
    <source>
        <strain evidence="2 3">DSM 12272</strain>
    </source>
</reference>
<dbReference type="Pfam" id="PF02350">
    <property type="entry name" value="Epimerase_2"/>
    <property type="match status" value="1"/>
</dbReference>
<dbReference type="PANTHER" id="PTHR43174:SF3">
    <property type="entry name" value="UDP-N-ACETYLGLUCOSAMINE 2-EPIMERASE"/>
    <property type="match status" value="1"/>
</dbReference>
<dbReference type="SUPFAM" id="SSF53756">
    <property type="entry name" value="UDP-Glycosyltransferase/glycogen phosphorylase"/>
    <property type="match status" value="1"/>
</dbReference>